<organism evidence="8 9">
    <name type="scientific">Enterococcus hirae</name>
    <dbReference type="NCBI Taxonomy" id="1354"/>
    <lineage>
        <taxon>Bacteria</taxon>
        <taxon>Bacillati</taxon>
        <taxon>Bacillota</taxon>
        <taxon>Bacilli</taxon>
        <taxon>Lactobacillales</taxon>
        <taxon>Enterococcaceae</taxon>
        <taxon>Enterococcus</taxon>
    </lineage>
</organism>
<dbReference type="InterPro" id="IPR016181">
    <property type="entry name" value="Acyl_CoA_acyltransferase"/>
</dbReference>
<evidence type="ECO:0000256" key="3">
    <source>
        <dbReference type="ARBA" id="ARBA00022692"/>
    </source>
</evidence>
<dbReference type="PANTHER" id="PTHR34697:SF2">
    <property type="entry name" value="PHOSPHATIDYLGLYCEROL LYSYLTRANSFERASE"/>
    <property type="match status" value="1"/>
</dbReference>
<keyword evidence="8" id="KW-0012">Acyltransferase</keyword>
<feature type="transmembrane region" description="Helical" evidence="6">
    <location>
        <begin position="270"/>
        <end position="295"/>
    </location>
</feature>
<protein>
    <submittedName>
        <fullName evidence="8">Lysyl-tRNA synthetase</fullName>
        <ecNumber evidence="8">2.3.2.3</ecNumber>
    </submittedName>
</protein>
<evidence type="ECO:0000256" key="5">
    <source>
        <dbReference type="ARBA" id="ARBA00023136"/>
    </source>
</evidence>
<evidence type="ECO:0000256" key="6">
    <source>
        <dbReference type="SAM" id="Phobius"/>
    </source>
</evidence>
<keyword evidence="4 6" id="KW-1133">Transmembrane helix</keyword>
<feature type="transmembrane region" description="Helical" evidence="6">
    <location>
        <begin position="400"/>
        <end position="416"/>
    </location>
</feature>
<accession>A0A7Z9ATW0</accession>
<proteinExistence type="predicted"/>
<dbReference type="EMBL" id="CABEEP010000001">
    <property type="protein sequence ID" value="VTQ63500.1"/>
    <property type="molecule type" value="Genomic_DNA"/>
</dbReference>
<dbReference type="Pfam" id="PF09924">
    <property type="entry name" value="LPG_synthase_C"/>
    <property type="match status" value="2"/>
</dbReference>
<reference evidence="8 9" key="1">
    <citation type="submission" date="2019-05" db="EMBL/GenBank/DDBJ databases">
        <authorList>
            <consortium name="Pathogen Informatics"/>
        </authorList>
    </citation>
    <scope>NUCLEOTIDE SEQUENCE [LARGE SCALE GENOMIC DNA]</scope>
    <source>
        <strain evidence="8 9">NCTC12204</strain>
    </source>
</reference>
<evidence type="ECO:0000313" key="8">
    <source>
        <dbReference type="EMBL" id="VTQ63500.1"/>
    </source>
</evidence>
<dbReference type="AlphaFoldDB" id="A0A7Z9ATW0"/>
<feature type="transmembrane region" description="Helical" evidence="6">
    <location>
        <begin position="368"/>
        <end position="388"/>
    </location>
</feature>
<evidence type="ECO:0000256" key="1">
    <source>
        <dbReference type="ARBA" id="ARBA00004651"/>
    </source>
</evidence>
<feature type="transmembrane region" description="Helical" evidence="6">
    <location>
        <begin position="128"/>
        <end position="152"/>
    </location>
</feature>
<dbReference type="SUPFAM" id="SSF55729">
    <property type="entry name" value="Acyl-CoA N-acyltransferases (Nat)"/>
    <property type="match status" value="1"/>
</dbReference>
<feature type="transmembrane region" description="Helical" evidence="6">
    <location>
        <begin position="196"/>
        <end position="220"/>
    </location>
</feature>
<dbReference type="EC" id="2.3.2.3" evidence="8"/>
<keyword evidence="3 6" id="KW-0812">Transmembrane</keyword>
<keyword evidence="8" id="KW-0808">Transferase</keyword>
<feature type="transmembrane region" description="Helical" evidence="6">
    <location>
        <begin position="7"/>
        <end position="25"/>
    </location>
</feature>
<dbReference type="GO" id="GO:0055091">
    <property type="term" value="P:phospholipid homeostasis"/>
    <property type="evidence" value="ECO:0007669"/>
    <property type="project" value="TreeGrafter"/>
</dbReference>
<dbReference type="InterPro" id="IPR051211">
    <property type="entry name" value="PG_lysyltransferase"/>
</dbReference>
<dbReference type="GO" id="GO:0005886">
    <property type="term" value="C:plasma membrane"/>
    <property type="evidence" value="ECO:0007669"/>
    <property type="project" value="UniProtKB-SubCell"/>
</dbReference>
<evidence type="ECO:0000259" key="7">
    <source>
        <dbReference type="Pfam" id="PF09924"/>
    </source>
</evidence>
<sequence length="854" mass="98062">MKRMKLNFFKIIFSLFIFSISVLKINSELSTIRLSKVLQTISNESILKIFSLFLVGALGIFILCLYDFALIRKLKTMKISKIKLLKISWIANSFNAVLGFGGIFGASVRYNFYKNYIDQSRVNQLKKAISLLLISSISGVGVLSAMVLLNVFPESHLLEGNDTIKIGLIVSACLLPLYIGYISIKPPLPAARWLGLQFTIVSTIDYLTSGIVMYVAFRFLNLQVQFVDMESIFILATIAGIISMVPGGFGAFDVIFLLGATHELQIDKEAVLMALILYRLAYYFIPLLFGLLFSVSEVQMLISQKISNNQFSILTKEFTTVVFSITQAQMKQIGRTLSTAIFLFCSLTFLFDSCILFFEYAYMGMKSAFFIAPIYVCLSILLLTDVVGIYKGAIDTWEMLRFKLMLLALCQFYLFWEDQSLTALLLTTVLFVDTLFYRRWLEVEVIKQSVLEKLIWTLACLYVFDSLTEIFPILPRQSFFILSGTTLLLLLLSGLWSVIHRRRKRKSLKLDLKLLDDAEYRNFLEQNGGNHLAHLGFLKENRVAWWEDVAVIYQENNHYLFILGDPVGKQEAIFPFLKTLVSKANQLGKRIVFYQASTQYLSFYNDLNCEFFKLGEEAVIDLSEFSLSGKKKRGFRATLNQMEKLGYTFEIIEPTIVSESSESVGSISSEFSPTSQLSHDRELLSELKEVSDQWLRSKNEMTFSVGRFEKEYLNCAAVGIIRNQEQKIVGFVSMMPTYTNETISVDLIRWSISEEVAMMDALYLYSILWAKEQGYQKFNLGMAPFSSTYKNTINLENTFIYSVYNNTQYLYSFKGLRKYKEKYKPQWAAKYLVYENKTWVLKNLYACYKLIHSK</sequence>
<comment type="subcellular location">
    <subcellularLocation>
        <location evidence="1">Cell membrane</location>
        <topology evidence="1">Multi-pass membrane protein</topology>
    </subcellularLocation>
</comment>
<feature type="transmembrane region" description="Helical" evidence="6">
    <location>
        <begin position="164"/>
        <end position="184"/>
    </location>
</feature>
<evidence type="ECO:0000256" key="2">
    <source>
        <dbReference type="ARBA" id="ARBA00022475"/>
    </source>
</evidence>
<dbReference type="Proteomes" id="UP000352698">
    <property type="component" value="Unassembled WGS sequence"/>
</dbReference>
<keyword evidence="2" id="KW-1003">Cell membrane</keyword>
<keyword evidence="8" id="KW-0436">Ligase</keyword>
<feature type="transmembrane region" description="Helical" evidence="6">
    <location>
        <begin position="45"/>
        <end position="66"/>
    </location>
</feature>
<dbReference type="GO" id="GO:0004812">
    <property type="term" value="F:aminoacyl-tRNA ligase activity"/>
    <property type="evidence" value="ECO:0007669"/>
    <property type="project" value="UniProtKB-KW"/>
</dbReference>
<keyword evidence="5 6" id="KW-0472">Membrane</keyword>
<evidence type="ECO:0000313" key="9">
    <source>
        <dbReference type="Proteomes" id="UP000352698"/>
    </source>
</evidence>
<feature type="transmembrane region" description="Helical" evidence="6">
    <location>
        <begin position="232"/>
        <end position="258"/>
    </location>
</feature>
<keyword evidence="8" id="KW-0030">Aminoacyl-tRNA synthetase</keyword>
<dbReference type="GO" id="GO:0050071">
    <property type="term" value="F:phosphatidylglycerol lysyltransferase activity"/>
    <property type="evidence" value="ECO:0007669"/>
    <property type="project" value="UniProtKB-EC"/>
</dbReference>
<feature type="domain" description="Phosphatidylglycerol lysyltransferase C-terminal" evidence="7">
    <location>
        <begin position="680"/>
        <end position="834"/>
    </location>
</feature>
<feature type="transmembrane region" description="Helical" evidence="6">
    <location>
        <begin position="453"/>
        <end position="473"/>
    </location>
</feature>
<gene>
    <name evidence="8" type="primary">mprF_2</name>
    <name evidence="8" type="ORF">NCTC12204_01276</name>
</gene>
<feature type="transmembrane region" description="Helical" evidence="6">
    <location>
        <begin position="87"/>
        <end position="108"/>
    </location>
</feature>
<feature type="transmembrane region" description="Helical" evidence="6">
    <location>
        <begin position="340"/>
        <end position="362"/>
    </location>
</feature>
<comment type="caution">
    <text evidence="8">The sequence shown here is derived from an EMBL/GenBank/DDBJ whole genome shotgun (WGS) entry which is preliminary data.</text>
</comment>
<evidence type="ECO:0000256" key="4">
    <source>
        <dbReference type="ARBA" id="ARBA00022989"/>
    </source>
</evidence>
<dbReference type="InterPro" id="IPR024320">
    <property type="entry name" value="LPG_synthase_C"/>
</dbReference>
<dbReference type="PANTHER" id="PTHR34697">
    <property type="entry name" value="PHOSPHATIDYLGLYCEROL LYSYLTRANSFERASE"/>
    <property type="match status" value="1"/>
</dbReference>
<feature type="domain" description="Phosphatidylglycerol lysyltransferase C-terminal" evidence="7">
    <location>
        <begin position="522"/>
        <end position="660"/>
    </location>
</feature>
<feature type="transmembrane region" description="Helical" evidence="6">
    <location>
        <begin position="479"/>
        <end position="499"/>
    </location>
</feature>
<feature type="transmembrane region" description="Helical" evidence="6">
    <location>
        <begin position="422"/>
        <end position="441"/>
    </location>
</feature>
<name>A0A7Z9ATW0_ENTHR</name>